<evidence type="ECO:0000313" key="2">
    <source>
        <dbReference type="Proteomes" id="UP000012099"/>
    </source>
</evidence>
<gene>
    <name evidence="1" type="ORF">LEP1GSC035_4067</name>
</gene>
<dbReference type="EMBL" id="AHMH02000052">
    <property type="protein sequence ID" value="EMN01440.1"/>
    <property type="molecule type" value="Genomic_DNA"/>
</dbReference>
<dbReference type="Proteomes" id="UP000012099">
    <property type="component" value="Unassembled WGS sequence"/>
</dbReference>
<evidence type="ECO:0000313" key="1">
    <source>
        <dbReference type="EMBL" id="EMN01440.1"/>
    </source>
</evidence>
<reference evidence="1 2" key="1">
    <citation type="submission" date="2013-01" db="EMBL/GenBank/DDBJ databases">
        <authorList>
            <person name="Harkins D.M."/>
            <person name="Durkin A.S."/>
            <person name="Brinkac L.M."/>
            <person name="Haft D.H."/>
            <person name="Selengut J.D."/>
            <person name="Sanka R."/>
            <person name="DePew J."/>
            <person name="Purushe J."/>
            <person name="Whelen A.C."/>
            <person name="Vinetz J.M."/>
            <person name="Sutton G.G."/>
            <person name="Nierman W.C."/>
            <person name="Fouts D.E."/>
        </authorList>
    </citation>
    <scope>NUCLEOTIDE SEQUENCE [LARGE SCALE GENOMIC DNA]</scope>
    <source>
        <strain evidence="1 2">2007001578</strain>
    </source>
</reference>
<accession>A0ABP2TBC9</accession>
<organism evidence="1 2">
    <name type="scientific">Leptospira noguchii str. 2007001578</name>
    <dbReference type="NCBI Taxonomy" id="1049974"/>
    <lineage>
        <taxon>Bacteria</taxon>
        <taxon>Pseudomonadati</taxon>
        <taxon>Spirochaetota</taxon>
        <taxon>Spirochaetia</taxon>
        <taxon>Leptospirales</taxon>
        <taxon>Leptospiraceae</taxon>
        <taxon>Leptospira</taxon>
    </lineage>
</organism>
<name>A0ABP2TBC9_9LEPT</name>
<protein>
    <submittedName>
        <fullName evidence="1">Uncharacterized protein</fullName>
    </submittedName>
</protein>
<sequence length="39" mass="4727">MSYQTWYFKLWRLLLFVKIHFLFLLSSSLIQSKATDSLT</sequence>
<keyword evidence="2" id="KW-1185">Reference proteome</keyword>
<proteinExistence type="predicted"/>
<comment type="caution">
    <text evidence="1">The sequence shown here is derived from an EMBL/GenBank/DDBJ whole genome shotgun (WGS) entry which is preliminary data.</text>
</comment>